<organism evidence="12 13">
    <name type="scientific">Saccharophagus degradans (strain 2-40 / ATCC 43961 / DSM 17024)</name>
    <dbReference type="NCBI Taxonomy" id="203122"/>
    <lineage>
        <taxon>Bacteria</taxon>
        <taxon>Pseudomonadati</taxon>
        <taxon>Pseudomonadota</taxon>
        <taxon>Gammaproteobacteria</taxon>
        <taxon>Cellvibrionales</taxon>
        <taxon>Cellvibrionaceae</taxon>
        <taxon>Saccharophagus</taxon>
    </lineage>
</organism>
<evidence type="ECO:0000256" key="3">
    <source>
        <dbReference type="ARBA" id="ARBA00022519"/>
    </source>
</evidence>
<dbReference type="InterPro" id="IPR034746">
    <property type="entry name" value="POTRA"/>
</dbReference>
<comment type="subcellular location">
    <subcellularLocation>
        <location evidence="9">Cell inner membrane</location>
        <topology evidence="9">Single-pass type II membrane protein</topology>
    </subcellularLocation>
    <subcellularLocation>
        <location evidence="1">Membrane</location>
    </subcellularLocation>
    <text evidence="9">Localizes to the division septum.</text>
</comment>
<keyword evidence="3 9" id="KW-0997">Cell inner membrane</keyword>
<evidence type="ECO:0000256" key="5">
    <source>
        <dbReference type="ARBA" id="ARBA00022692"/>
    </source>
</evidence>
<dbReference type="EMBL" id="CP000282">
    <property type="protein sequence ID" value="ABD80113.1"/>
    <property type="molecule type" value="Genomic_DNA"/>
</dbReference>
<dbReference type="RefSeq" id="WP_011467334.1">
    <property type="nucleotide sequence ID" value="NC_007912.1"/>
</dbReference>
<sequence>MTGSRITKKLPPKPSKKTRGAVSTTKRKPVAGEPGRVRRWLANTAKWLVLPCACIWLVAQVDWLALRAEVQGVANKPLANISIKGEFEFLAKERIQSIVSESLNGNFVDLNLVEIKQKVEADPWVYDVRLQRVWPDGLVITVIEQKPIARWGNSGFINQYGALIHVDNNESLENLPLLFGDEHLSNEIAKTYLEMARLLASRGLNLKGVQVDSKRSWELVLDNSMLLVLGQDEVTVKLQNFLLVYEKHLAGVKHKIKRVDLRYESGLAVEWYEDTESTKIVSATH</sequence>
<dbReference type="GO" id="GO:0032153">
    <property type="term" value="C:cell division site"/>
    <property type="evidence" value="ECO:0007669"/>
    <property type="project" value="UniProtKB-UniRule"/>
</dbReference>
<evidence type="ECO:0000313" key="12">
    <source>
        <dbReference type="EMBL" id="ABD80113.1"/>
    </source>
</evidence>
<dbReference type="Gene3D" id="3.10.20.310">
    <property type="entry name" value="membrane protein fhac"/>
    <property type="match status" value="1"/>
</dbReference>
<dbReference type="PANTHER" id="PTHR35851:SF1">
    <property type="entry name" value="CELL DIVISION PROTEIN FTSQ"/>
    <property type="match status" value="1"/>
</dbReference>
<dbReference type="STRING" id="203122.Sde_0851"/>
<dbReference type="Pfam" id="PF03799">
    <property type="entry name" value="FtsQ_DivIB_C"/>
    <property type="match status" value="1"/>
</dbReference>
<evidence type="ECO:0000256" key="9">
    <source>
        <dbReference type="HAMAP-Rule" id="MF_00911"/>
    </source>
</evidence>
<evidence type="ECO:0000256" key="4">
    <source>
        <dbReference type="ARBA" id="ARBA00022618"/>
    </source>
</evidence>
<evidence type="ECO:0000256" key="6">
    <source>
        <dbReference type="ARBA" id="ARBA00022989"/>
    </source>
</evidence>
<dbReference type="InterPro" id="IPR045335">
    <property type="entry name" value="FtsQ_C_sf"/>
</dbReference>
<dbReference type="Gene3D" id="3.40.50.11690">
    <property type="entry name" value="Cell division protein FtsQ/DivIB"/>
    <property type="match status" value="1"/>
</dbReference>
<keyword evidence="13" id="KW-1185">Reference proteome</keyword>
<dbReference type="KEGG" id="sde:Sde_0851"/>
<keyword evidence="5 9" id="KW-0812">Transmembrane</keyword>
<comment type="similarity">
    <text evidence="9">Belongs to the FtsQ/DivIB family. FtsQ subfamily.</text>
</comment>
<keyword evidence="6 9" id="KW-1133">Transmembrane helix</keyword>
<dbReference type="GO" id="GO:0005886">
    <property type="term" value="C:plasma membrane"/>
    <property type="evidence" value="ECO:0007669"/>
    <property type="project" value="UniProtKB-SubCell"/>
</dbReference>
<evidence type="ECO:0000256" key="7">
    <source>
        <dbReference type="ARBA" id="ARBA00023136"/>
    </source>
</evidence>
<comment type="subunit">
    <text evidence="9">Part of a complex composed of FtsB, FtsL and FtsQ.</text>
</comment>
<dbReference type="HOGENOM" id="CLU_064041_1_1_6"/>
<feature type="region of interest" description="Disordered" evidence="10">
    <location>
        <begin position="1"/>
        <end position="29"/>
    </location>
</feature>
<evidence type="ECO:0000256" key="1">
    <source>
        <dbReference type="ARBA" id="ARBA00004370"/>
    </source>
</evidence>
<evidence type="ECO:0000256" key="10">
    <source>
        <dbReference type="SAM" id="MobiDB-lite"/>
    </source>
</evidence>
<dbReference type="PROSITE" id="PS51779">
    <property type="entry name" value="POTRA"/>
    <property type="match status" value="1"/>
</dbReference>
<dbReference type="InterPro" id="IPR026579">
    <property type="entry name" value="FtsQ"/>
</dbReference>
<dbReference type="Proteomes" id="UP000001947">
    <property type="component" value="Chromosome"/>
</dbReference>
<proteinExistence type="inferred from homology"/>
<keyword evidence="2 9" id="KW-1003">Cell membrane</keyword>
<dbReference type="Pfam" id="PF08478">
    <property type="entry name" value="POTRA_1"/>
    <property type="match status" value="1"/>
</dbReference>
<evidence type="ECO:0000256" key="2">
    <source>
        <dbReference type="ARBA" id="ARBA00022475"/>
    </source>
</evidence>
<protein>
    <recommendedName>
        <fullName evidence="9">Cell division protein FtsQ</fullName>
    </recommendedName>
</protein>
<keyword evidence="4 9" id="KW-0132">Cell division</keyword>
<dbReference type="OrthoDB" id="9790370at2"/>
<dbReference type="InterPro" id="IPR005548">
    <property type="entry name" value="Cell_div_FtsQ/DivIB_C"/>
</dbReference>
<keyword evidence="8 9" id="KW-0131">Cell cycle</keyword>
<name>Q21MG6_SACD2</name>
<keyword evidence="7 9" id="KW-0472">Membrane</keyword>
<reference evidence="12 13" key="1">
    <citation type="journal article" date="2008" name="PLoS Genet.">
        <title>Complete genome sequence of the complex carbohydrate-degrading marine bacterium, Saccharophagus degradans strain 2-40 T.</title>
        <authorList>
            <person name="Weiner R.M."/>
            <person name="Taylor L.E.II."/>
            <person name="Henrissat B."/>
            <person name="Hauser L."/>
            <person name="Land M."/>
            <person name="Coutinho P.M."/>
            <person name="Rancurel C."/>
            <person name="Saunders E.H."/>
            <person name="Longmire A.G."/>
            <person name="Zhang H."/>
            <person name="Bayer E.A."/>
            <person name="Gilbert H.J."/>
            <person name="Larimer F."/>
            <person name="Zhulin I.B."/>
            <person name="Ekborg N.A."/>
            <person name="Lamed R."/>
            <person name="Richardson P.M."/>
            <person name="Borovok I."/>
            <person name="Hutcheson S."/>
        </authorList>
    </citation>
    <scope>NUCLEOTIDE SEQUENCE [LARGE SCALE GENOMIC DNA]</scope>
    <source>
        <strain evidence="13">2-40 / ATCC 43961 / DSM 17024</strain>
    </source>
</reference>
<gene>
    <name evidence="9" type="primary">ftsQ</name>
    <name evidence="12" type="ordered locus">Sde_0851</name>
</gene>
<dbReference type="HAMAP" id="MF_00911">
    <property type="entry name" value="FtsQ_subfam"/>
    <property type="match status" value="1"/>
</dbReference>
<dbReference type="InterPro" id="IPR013685">
    <property type="entry name" value="POTRA_FtsQ_type"/>
</dbReference>
<dbReference type="AlphaFoldDB" id="Q21MG6"/>
<dbReference type="GO" id="GO:0043093">
    <property type="term" value="P:FtsZ-dependent cytokinesis"/>
    <property type="evidence" value="ECO:0007669"/>
    <property type="project" value="UniProtKB-UniRule"/>
</dbReference>
<dbReference type="GeneID" id="98612533"/>
<accession>Q21MG6</accession>
<evidence type="ECO:0000313" key="13">
    <source>
        <dbReference type="Proteomes" id="UP000001947"/>
    </source>
</evidence>
<dbReference type="GO" id="GO:0090529">
    <property type="term" value="P:cell septum assembly"/>
    <property type="evidence" value="ECO:0007669"/>
    <property type="project" value="InterPro"/>
</dbReference>
<dbReference type="PANTHER" id="PTHR35851">
    <property type="entry name" value="CELL DIVISION PROTEIN FTSQ"/>
    <property type="match status" value="1"/>
</dbReference>
<evidence type="ECO:0000259" key="11">
    <source>
        <dbReference type="PROSITE" id="PS51779"/>
    </source>
</evidence>
<comment type="function">
    <text evidence="9">Essential cell division protein. May link together the upstream cell division proteins, which are predominantly cytoplasmic, with the downstream cell division proteins, which are predominantly periplasmic. May control correct divisome assembly.</text>
</comment>
<feature type="domain" description="POTRA" evidence="11">
    <location>
        <begin position="76"/>
        <end position="145"/>
    </location>
</feature>
<evidence type="ECO:0000256" key="8">
    <source>
        <dbReference type="ARBA" id="ARBA00023306"/>
    </source>
</evidence>
<dbReference type="eggNOG" id="COG1589">
    <property type="taxonomic scope" value="Bacteria"/>
</dbReference>